<dbReference type="PANTHER" id="PTHR43619:SF2">
    <property type="entry name" value="S-ADENOSYL-L-METHIONINE-DEPENDENT METHYLTRANSFERASES SUPERFAMILY PROTEIN"/>
    <property type="match status" value="1"/>
</dbReference>
<keyword evidence="5 6" id="KW-0949">S-adenosyl-L-methionine</keyword>
<keyword evidence="4 7" id="KW-0808">Transferase</keyword>
<dbReference type="EC" id="2.1.1.-" evidence="6"/>
<name>A0A1G6YBY4_9PSEU</name>
<comment type="similarity">
    <text evidence="2 6">Belongs to the UPF0677 family.</text>
</comment>
<evidence type="ECO:0000256" key="2">
    <source>
        <dbReference type="ARBA" id="ARBA00008138"/>
    </source>
</evidence>
<dbReference type="PANTHER" id="PTHR43619">
    <property type="entry name" value="S-ADENOSYL-L-METHIONINE-DEPENDENT METHYLTRANSFERASE YKTD-RELATED"/>
    <property type="match status" value="1"/>
</dbReference>
<dbReference type="Gene3D" id="3.40.50.150">
    <property type="entry name" value="Vaccinia Virus protein VP39"/>
    <property type="match status" value="1"/>
</dbReference>
<keyword evidence="8" id="KW-1185">Reference proteome</keyword>
<keyword evidence="3 6" id="KW-0489">Methyltransferase</keyword>
<dbReference type="GO" id="GO:0032259">
    <property type="term" value="P:methylation"/>
    <property type="evidence" value="ECO:0007669"/>
    <property type="project" value="UniProtKB-KW"/>
</dbReference>
<dbReference type="AlphaFoldDB" id="A0A1G6YBY4"/>
<dbReference type="Proteomes" id="UP000199501">
    <property type="component" value="Unassembled WGS sequence"/>
</dbReference>
<evidence type="ECO:0000313" key="7">
    <source>
        <dbReference type="EMBL" id="SDD87984.1"/>
    </source>
</evidence>
<comment type="function">
    <text evidence="1 6">Exhibits S-adenosyl-L-methionine-dependent methyltransferase activity.</text>
</comment>
<dbReference type="InterPro" id="IPR011610">
    <property type="entry name" value="SAM_mthyl_Trfase_ML2640-like"/>
</dbReference>
<dbReference type="NCBIfam" id="TIGR00027">
    <property type="entry name" value="mthyl_TIGR00027"/>
    <property type="match status" value="1"/>
</dbReference>
<sequence>MSETLSGIGWTALGVAALRARENERPDRLFEDPYARHVLTATGVDPGTWGAGAASFIDLMADQVAVRTRFLDQALLDAVADGRGQVVLLASGMDTRPFRLHWPEHTRLYELDFAEVLAHKRTALTGAVAGCAHVEVPTDLRENWPDDLRAAGFDPTAPTVWLAEGILYALPAPAADLLLTRVSGLSAPGSALAADHGEDSEPLRAARAAISSELVGLWQGGPADPGAWLADHGWEPAVLDVAEVAESYGRPAPPAFDPARADSGRGWLITAHWRG</sequence>
<organism evidence="7 8">
    <name type="scientific">Actinokineospora iranica</name>
    <dbReference type="NCBI Taxonomy" id="1271860"/>
    <lineage>
        <taxon>Bacteria</taxon>
        <taxon>Bacillati</taxon>
        <taxon>Actinomycetota</taxon>
        <taxon>Actinomycetes</taxon>
        <taxon>Pseudonocardiales</taxon>
        <taxon>Pseudonocardiaceae</taxon>
        <taxon>Actinokineospora</taxon>
    </lineage>
</organism>
<accession>A0A1G6YBY4</accession>
<reference evidence="8" key="1">
    <citation type="submission" date="2016-10" db="EMBL/GenBank/DDBJ databases">
        <authorList>
            <person name="Varghese N."/>
            <person name="Submissions S."/>
        </authorList>
    </citation>
    <scope>NUCLEOTIDE SEQUENCE [LARGE SCALE GENOMIC DNA]</scope>
    <source>
        <strain evidence="8">IBRC-M 10403</strain>
    </source>
</reference>
<dbReference type="STRING" id="1271860.SAMN05216174_1218"/>
<dbReference type="InterPro" id="IPR007213">
    <property type="entry name" value="Ppm1/Ppm2/Tcmp"/>
</dbReference>
<protein>
    <recommendedName>
        <fullName evidence="6">S-adenosyl-L-methionine-dependent methyltransferase</fullName>
        <ecNumber evidence="6">2.1.1.-</ecNumber>
    </recommendedName>
</protein>
<dbReference type="EMBL" id="FMZZ01000021">
    <property type="protein sequence ID" value="SDD87984.1"/>
    <property type="molecule type" value="Genomic_DNA"/>
</dbReference>
<evidence type="ECO:0000256" key="4">
    <source>
        <dbReference type="ARBA" id="ARBA00022679"/>
    </source>
</evidence>
<proteinExistence type="inferred from homology"/>
<gene>
    <name evidence="7" type="ORF">SAMN05216174_1218</name>
</gene>
<dbReference type="Pfam" id="PF04072">
    <property type="entry name" value="LCM"/>
    <property type="match status" value="1"/>
</dbReference>
<dbReference type="InterPro" id="IPR029063">
    <property type="entry name" value="SAM-dependent_MTases_sf"/>
</dbReference>
<dbReference type="GO" id="GO:0008168">
    <property type="term" value="F:methyltransferase activity"/>
    <property type="evidence" value="ECO:0007669"/>
    <property type="project" value="UniProtKB-UniRule"/>
</dbReference>
<dbReference type="SUPFAM" id="SSF53335">
    <property type="entry name" value="S-adenosyl-L-methionine-dependent methyltransferases"/>
    <property type="match status" value="1"/>
</dbReference>
<evidence type="ECO:0000256" key="1">
    <source>
        <dbReference type="ARBA" id="ARBA00003907"/>
    </source>
</evidence>
<evidence type="ECO:0000313" key="8">
    <source>
        <dbReference type="Proteomes" id="UP000199501"/>
    </source>
</evidence>
<evidence type="ECO:0000256" key="3">
    <source>
        <dbReference type="ARBA" id="ARBA00022603"/>
    </source>
</evidence>
<evidence type="ECO:0000256" key="5">
    <source>
        <dbReference type="ARBA" id="ARBA00022691"/>
    </source>
</evidence>
<dbReference type="RefSeq" id="WP_228772000.1">
    <property type="nucleotide sequence ID" value="NZ_FMZZ01000021.1"/>
</dbReference>
<evidence type="ECO:0000256" key="6">
    <source>
        <dbReference type="RuleBase" id="RU362030"/>
    </source>
</evidence>